<evidence type="ECO:0000313" key="5">
    <source>
        <dbReference type="Proteomes" id="UP000231901"/>
    </source>
</evidence>
<dbReference type="RefSeq" id="WP_038918335.1">
    <property type="nucleotide sequence ID" value="NZ_BMJF01000010.1"/>
</dbReference>
<keyword evidence="5" id="KW-1185">Reference proteome</keyword>
<accession>A0A2K8QJR6</accession>
<dbReference type="Proteomes" id="UP000231901">
    <property type="component" value="Chromosome"/>
</dbReference>
<dbReference type="InterPro" id="IPR003423">
    <property type="entry name" value="OMP_efflux"/>
</dbReference>
<feature type="chain" id="PRO_5014843107" evidence="3">
    <location>
        <begin position="26"/>
        <end position="419"/>
    </location>
</feature>
<dbReference type="EMBL" id="CP025003">
    <property type="protein sequence ID" value="ATZ93749.1"/>
    <property type="molecule type" value="Genomic_DNA"/>
</dbReference>
<proteinExistence type="inferred from homology"/>
<dbReference type="GO" id="GO:0015562">
    <property type="term" value="F:efflux transmembrane transporter activity"/>
    <property type="evidence" value="ECO:0007669"/>
    <property type="project" value="InterPro"/>
</dbReference>
<dbReference type="AlphaFoldDB" id="A0A2K8QJR6"/>
<gene>
    <name evidence="4" type="ORF">CVE23_07005</name>
</gene>
<dbReference type="SUPFAM" id="SSF56954">
    <property type="entry name" value="Outer membrane efflux proteins (OEP)"/>
    <property type="match status" value="1"/>
</dbReference>
<dbReference type="PANTHER" id="PTHR30203:SF24">
    <property type="entry name" value="BLR4935 PROTEIN"/>
    <property type="match status" value="1"/>
</dbReference>
<name>A0A2K8QJR6_9GAMM</name>
<dbReference type="InterPro" id="IPR010131">
    <property type="entry name" value="MdtP/NodT-like"/>
</dbReference>
<dbReference type="KEGG" id="dfn:CVE23_07005"/>
<protein>
    <submittedName>
        <fullName evidence="4">TolC family protein</fullName>
    </submittedName>
</protein>
<evidence type="ECO:0000256" key="2">
    <source>
        <dbReference type="ARBA" id="ARBA00007613"/>
    </source>
</evidence>
<dbReference type="GeneID" id="66564087"/>
<organism evidence="4 5">
    <name type="scientific">Dickeya fangzhongdai</name>
    <dbReference type="NCBI Taxonomy" id="1778540"/>
    <lineage>
        <taxon>Bacteria</taxon>
        <taxon>Pseudomonadati</taxon>
        <taxon>Pseudomonadota</taxon>
        <taxon>Gammaproteobacteria</taxon>
        <taxon>Enterobacterales</taxon>
        <taxon>Pectobacteriaceae</taxon>
        <taxon>Dickeya</taxon>
    </lineage>
</organism>
<comment type="subcellular location">
    <subcellularLocation>
        <location evidence="1">Cell outer membrane</location>
        <topology evidence="1">Lipid-anchor</topology>
    </subcellularLocation>
</comment>
<sequence>MHIRKFRASRAWLAMLLWLPAASFAAALDLDGALQAAEQYSADLSANQHRMNALQNMADSATQLPDPQLKYGIENVPLGGNNTRRLTREGMTMQRIGIMQTYVSATKRERKAQTIQAEADTVRGNSEALRAQLQRDTAQAWLELALSRQILQEVNALVQESQRQIAVQKAGVAAGGESTRVLDARLTFSAMQDRLADATRDAAIAQARLTRLTGVADVATQGPLPRFERLPADPAVLYAAIAQHPEIAEAEQETRLAQARAAQSAVAAIPDVGVEVYYGRRGNSFDDMAGFEISMDLPLFQSRRQDKDHAADVARSMEARDRVALAQREHRVQLDTLLAQYQAAQSRWRRQNDEVLPLQQQRIRLLQSQYQSGGSDLAGVLEARRALLDSRIAAQNAARDMATLWAALRYLTPQGTAAK</sequence>
<dbReference type="Pfam" id="PF02321">
    <property type="entry name" value="OEP"/>
    <property type="match status" value="1"/>
</dbReference>
<comment type="similarity">
    <text evidence="2">Belongs to the outer membrane factor (OMF) (TC 1.B.17) family.</text>
</comment>
<evidence type="ECO:0000256" key="3">
    <source>
        <dbReference type="SAM" id="SignalP"/>
    </source>
</evidence>
<evidence type="ECO:0000256" key="1">
    <source>
        <dbReference type="ARBA" id="ARBA00004459"/>
    </source>
</evidence>
<feature type="signal peptide" evidence="3">
    <location>
        <begin position="1"/>
        <end position="25"/>
    </location>
</feature>
<dbReference type="PANTHER" id="PTHR30203">
    <property type="entry name" value="OUTER MEMBRANE CATION EFFLUX PROTEIN"/>
    <property type="match status" value="1"/>
</dbReference>
<keyword evidence="3" id="KW-0732">Signal</keyword>
<evidence type="ECO:0000313" key="4">
    <source>
        <dbReference type="EMBL" id="ATZ93749.1"/>
    </source>
</evidence>
<reference evidence="5" key="1">
    <citation type="journal article" date="2018" name="Genome Announc.">
        <title>Complete genome sequence of a Dickeya fangzhongdai type strain causing bleeding canker of pear tree trunks.</title>
        <authorList>
            <person name="Zhao Y."/>
            <person name="Tian Y."/>
            <person name="Li X."/>
            <person name="Hu B."/>
        </authorList>
    </citation>
    <scope>NUCLEOTIDE SEQUENCE [LARGE SCALE GENOMIC DNA]</scope>
    <source>
        <strain evidence="5">DSM 101947</strain>
    </source>
</reference>
<dbReference type="Gene3D" id="1.20.1600.10">
    <property type="entry name" value="Outer membrane efflux proteins (OEP)"/>
    <property type="match status" value="1"/>
</dbReference>